<dbReference type="Pfam" id="PF00675">
    <property type="entry name" value="Peptidase_M16"/>
    <property type="match status" value="1"/>
</dbReference>
<dbReference type="PANTHER" id="PTHR11851:SF49">
    <property type="entry name" value="MITOCHONDRIAL-PROCESSING PEPTIDASE SUBUNIT ALPHA"/>
    <property type="match status" value="1"/>
</dbReference>
<dbReference type="SUPFAM" id="SSF63411">
    <property type="entry name" value="LuxS/MPP-like metallohydrolase"/>
    <property type="match status" value="2"/>
</dbReference>
<organism evidence="5 6">
    <name type="scientific">Thermocrispum agreste</name>
    <dbReference type="NCBI Taxonomy" id="37925"/>
    <lineage>
        <taxon>Bacteria</taxon>
        <taxon>Bacillati</taxon>
        <taxon>Actinomycetota</taxon>
        <taxon>Actinomycetes</taxon>
        <taxon>Pseudonocardiales</taxon>
        <taxon>Pseudonocardiaceae</taxon>
        <taxon>Thermocrispum</taxon>
    </lineage>
</organism>
<evidence type="ECO:0000259" key="4">
    <source>
        <dbReference type="Pfam" id="PF05193"/>
    </source>
</evidence>
<dbReference type="Pfam" id="PF05193">
    <property type="entry name" value="Peptidase_M16_C"/>
    <property type="match status" value="1"/>
</dbReference>
<feature type="domain" description="Peptidase M16 C-terminal" evidence="4">
    <location>
        <begin position="169"/>
        <end position="349"/>
    </location>
</feature>
<feature type="domain" description="Peptidase M16 N-terminal" evidence="3">
    <location>
        <begin position="14"/>
        <end position="161"/>
    </location>
</feature>
<evidence type="ECO:0000313" key="5">
    <source>
        <dbReference type="EMBL" id="MFO7193954.1"/>
    </source>
</evidence>
<dbReference type="Gene3D" id="3.30.830.10">
    <property type="entry name" value="Metalloenzyme, LuxS/M16 peptidase-like"/>
    <property type="match status" value="2"/>
</dbReference>
<dbReference type="EMBL" id="QGUI02000311">
    <property type="protein sequence ID" value="MFO7193954.1"/>
    <property type="molecule type" value="Genomic_DNA"/>
</dbReference>
<sequence>MTDFACTVLPNGLRVVTETMPGVRSASVGIWVAVGTRDEQPEEAGAAHFLEHLLFKGTTRRTARQIAEEIDAVGGELNAFTTRESTCFYAHVLDTDVPLAVDLVADVVFDGRCSEADTEIERTVVLDEIAMRDDDPDDWLHELFSVALMGDHPLARPILGTEKSITGMTAGLLREFHRTRYLPQRMVFAVAGNVRHEDVLRLVEEATARYPRVSDGRAEPEPPRGGRAEFTSADEVLLRSDTVEQAKVMLGMPVMSRHDEDRFALSVLNAALGGGTSSRLFQEVRERRGLAYQVCSSPVFYSDTGNLAIEAGCQPERLGELVRVLRDVIGEVAADGLTPEEVVRAQGQLRGELVLSLEDTGSRMSRIGKNELHYGRAFTIDETLARIAAVTPEEVAAVAGRYLRRVRAAAVVGPYAHLDDLPGELLEVL</sequence>
<comment type="similarity">
    <text evidence="1 2">Belongs to the peptidase M16 family.</text>
</comment>
<comment type="caution">
    <text evidence="5">The sequence shown here is derived from an EMBL/GenBank/DDBJ whole genome shotgun (WGS) entry which is preliminary data.</text>
</comment>
<gene>
    <name evidence="5" type="ORF">DIU77_017060</name>
</gene>
<dbReference type="InterPro" id="IPR011765">
    <property type="entry name" value="Pept_M16_N"/>
</dbReference>
<dbReference type="PROSITE" id="PS00143">
    <property type="entry name" value="INSULINASE"/>
    <property type="match status" value="1"/>
</dbReference>
<evidence type="ECO:0000259" key="3">
    <source>
        <dbReference type="Pfam" id="PF00675"/>
    </source>
</evidence>
<evidence type="ECO:0000256" key="1">
    <source>
        <dbReference type="ARBA" id="ARBA00007261"/>
    </source>
</evidence>
<dbReference type="PANTHER" id="PTHR11851">
    <property type="entry name" value="METALLOPROTEASE"/>
    <property type="match status" value="1"/>
</dbReference>
<dbReference type="InterPro" id="IPR050361">
    <property type="entry name" value="MPP/UQCRC_Complex"/>
</dbReference>
<evidence type="ECO:0000313" key="6">
    <source>
        <dbReference type="Proteomes" id="UP000249324"/>
    </source>
</evidence>
<dbReference type="FunFam" id="3.30.830.10:FF:000008">
    <property type="entry name" value="Mitochondrial-processing peptidase subunit beta"/>
    <property type="match status" value="1"/>
</dbReference>
<protein>
    <submittedName>
        <fullName evidence="5">Pitrilysin family protein</fullName>
    </submittedName>
</protein>
<proteinExistence type="inferred from homology"/>
<dbReference type="InterPro" id="IPR001431">
    <property type="entry name" value="Pept_M16_Zn_BS"/>
</dbReference>
<reference evidence="5 6" key="1">
    <citation type="journal article" date="2021" name="BMC Genomics">
        <title>Genome-resolved metagenome and metatranscriptome analyses of thermophilic composting reveal key bacterial players and their metabolic interactions.</title>
        <authorList>
            <person name="Braga L.P.P."/>
            <person name="Pereira R.V."/>
            <person name="Martins L.F."/>
            <person name="Moura L.M.S."/>
            <person name="Sanchez F.B."/>
            <person name="Patane J.S.L."/>
            <person name="da Silva A.M."/>
            <person name="Setubal J.C."/>
        </authorList>
    </citation>
    <scope>NUCLEOTIDE SEQUENCE [LARGE SCALE GENOMIC DNA]</scope>
    <source>
        <strain evidence="5">ZC4RG45</strain>
    </source>
</reference>
<dbReference type="Proteomes" id="UP000249324">
    <property type="component" value="Unassembled WGS sequence"/>
</dbReference>
<accession>A0ABD6FLG1</accession>
<evidence type="ECO:0000256" key="2">
    <source>
        <dbReference type="RuleBase" id="RU004447"/>
    </source>
</evidence>
<dbReference type="InterPro" id="IPR007863">
    <property type="entry name" value="Peptidase_M16_C"/>
</dbReference>
<dbReference type="AlphaFoldDB" id="A0ABD6FLG1"/>
<name>A0ABD6FLG1_9PSEU</name>
<dbReference type="InterPro" id="IPR011249">
    <property type="entry name" value="Metalloenz_LuxS/M16"/>
</dbReference>